<name>A0A9P6WX16_RHIOR</name>
<accession>A0A9P6WX16</accession>
<comment type="caution">
    <text evidence="2">The sequence shown here is derived from an EMBL/GenBank/DDBJ whole genome shotgun (WGS) entry which is preliminary data.</text>
</comment>
<feature type="chain" id="PRO_5040450363" evidence="1">
    <location>
        <begin position="19"/>
        <end position="90"/>
    </location>
</feature>
<sequence>MKLVLLFLLSLLFQNGLAYCIYNTGRLAEISIEQFELNSAATAFSHFYKDHLQPADKACCPYTNTDCVMSTDKDSLVQFMASLFQESSPF</sequence>
<reference evidence="2" key="1">
    <citation type="journal article" date="2020" name="Microb. Genom.">
        <title>Genetic diversity of clinical and environmental Mucorales isolates obtained from an investigation of mucormycosis cases among solid organ transplant recipients.</title>
        <authorList>
            <person name="Nguyen M.H."/>
            <person name="Kaul D."/>
            <person name="Muto C."/>
            <person name="Cheng S.J."/>
            <person name="Richter R.A."/>
            <person name="Bruno V.M."/>
            <person name="Liu G."/>
            <person name="Beyhan S."/>
            <person name="Sundermann A.J."/>
            <person name="Mounaud S."/>
            <person name="Pasculle A.W."/>
            <person name="Nierman W.C."/>
            <person name="Driscoll E."/>
            <person name="Cumbie R."/>
            <person name="Clancy C.J."/>
            <person name="Dupont C.L."/>
        </authorList>
    </citation>
    <scope>NUCLEOTIDE SEQUENCE</scope>
    <source>
        <strain evidence="2">GL11</strain>
    </source>
</reference>
<evidence type="ECO:0000256" key="1">
    <source>
        <dbReference type="SAM" id="SignalP"/>
    </source>
</evidence>
<dbReference type="OrthoDB" id="2283548at2759"/>
<proteinExistence type="predicted"/>
<feature type="signal peptide" evidence="1">
    <location>
        <begin position="1"/>
        <end position="18"/>
    </location>
</feature>
<keyword evidence="1" id="KW-0732">Signal</keyword>
<evidence type="ECO:0000313" key="2">
    <source>
        <dbReference type="EMBL" id="KAG1300596.1"/>
    </source>
</evidence>
<dbReference type="AlphaFoldDB" id="A0A9P6WX16"/>
<gene>
    <name evidence="2" type="ORF">G6F64_012551</name>
</gene>
<dbReference type="EMBL" id="JAANQT010003952">
    <property type="protein sequence ID" value="KAG1300596.1"/>
    <property type="molecule type" value="Genomic_DNA"/>
</dbReference>
<dbReference type="Proteomes" id="UP000716291">
    <property type="component" value="Unassembled WGS sequence"/>
</dbReference>
<protein>
    <submittedName>
        <fullName evidence="2">Uncharacterized protein</fullName>
    </submittedName>
</protein>
<organism evidence="2 3">
    <name type="scientific">Rhizopus oryzae</name>
    <name type="common">Mucormycosis agent</name>
    <name type="synonym">Rhizopus arrhizus var. delemar</name>
    <dbReference type="NCBI Taxonomy" id="64495"/>
    <lineage>
        <taxon>Eukaryota</taxon>
        <taxon>Fungi</taxon>
        <taxon>Fungi incertae sedis</taxon>
        <taxon>Mucoromycota</taxon>
        <taxon>Mucoromycotina</taxon>
        <taxon>Mucoromycetes</taxon>
        <taxon>Mucorales</taxon>
        <taxon>Mucorineae</taxon>
        <taxon>Rhizopodaceae</taxon>
        <taxon>Rhizopus</taxon>
    </lineage>
</organism>
<keyword evidence="3" id="KW-1185">Reference proteome</keyword>
<evidence type="ECO:0000313" key="3">
    <source>
        <dbReference type="Proteomes" id="UP000716291"/>
    </source>
</evidence>